<reference evidence="4 5" key="1">
    <citation type="submission" date="2024-07" db="EMBL/GenBank/DDBJ databases">
        <title>Section-level genome sequencing and comparative genomics of Aspergillus sections Usti and Cavernicolus.</title>
        <authorList>
            <consortium name="Lawrence Berkeley National Laboratory"/>
            <person name="Nybo J.L."/>
            <person name="Vesth T.C."/>
            <person name="Theobald S."/>
            <person name="Frisvad J.C."/>
            <person name="Larsen T.O."/>
            <person name="Kjaerboelling I."/>
            <person name="Rothschild-Mancinelli K."/>
            <person name="Lyhne E.K."/>
            <person name="Kogle M.E."/>
            <person name="Barry K."/>
            <person name="Clum A."/>
            <person name="Na H."/>
            <person name="Ledsgaard L."/>
            <person name="Lin J."/>
            <person name="Lipzen A."/>
            <person name="Kuo A."/>
            <person name="Riley R."/>
            <person name="Mondo S."/>
            <person name="Labutti K."/>
            <person name="Haridas S."/>
            <person name="Pangalinan J."/>
            <person name="Salamov A.A."/>
            <person name="Simmons B.A."/>
            <person name="Magnuson J.K."/>
            <person name="Chen J."/>
            <person name="Drula E."/>
            <person name="Henrissat B."/>
            <person name="Wiebenga A."/>
            <person name="Lubbers R.J."/>
            <person name="Gomes A.C."/>
            <person name="Makela M.R."/>
            <person name="Stajich J."/>
            <person name="Grigoriev I.V."/>
            <person name="Mortensen U.H."/>
            <person name="De Vries R.P."/>
            <person name="Baker S.E."/>
            <person name="Andersen M.R."/>
        </authorList>
    </citation>
    <scope>NUCLEOTIDE SEQUENCE [LARGE SCALE GENOMIC DNA]</scope>
    <source>
        <strain evidence="4 5">CBS 209.92</strain>
    </source>
</reference>
<dbReference type="Proteomes" id="UP001610563">
    <property type="component" value="Unassembled WGS sequence"/>
</dbReference>
<keyword evidence="3" id="KW-0560">Oxidoreductase</keyword>
<comment type="caution">
    <text evidence="4">The sequence shown here is derived from an EMBL/GenBank/DDBJ whole genome shotgun (WGS) entry which is preliminary data.</text>
</comment>
<dbReference type="InterPro" id="IPR036291">
    <property type="entry name" value="NAD(P)-bd_dom_sf"/>
</dbReference>
<evidence type="ECO:0000256" key="2">
    <source>
        <dbReference type="ARBA" id="ARBA00022857"/>
    </source>
</evidence>
<evidence type="ECO:0000313" key="5">
    <source>
        <dbReference type="Proteomes" id="UP001610563"/>
    </source>
</evidence>
<dbReference type="PANTHER" id="PTHR24320:SF154">
    <property type="entry name" value="OXIDOREDUCTASE, SHORT-CHAIN DEHYDROGENASE_REDUCTASE FAMILY (AFU_ORTHOLOGUE AFUA_2G04560)"/>
    <property type="match status" value="1"/>
</dbReference>
<sequence length="242" mass="25950">MLLVGNEDPVLRGLMIVDTIPAISAKIGTAELGASASIQLAKRNATRIYISGRNSQAADGVIEMGIQIQFGTNHLGHAMLIRNLLPLLQRAVDSRKRVGVGDARIVILTSLGFKMAPCSMPFDELKATQDKGFVWSRFRYGQKLARWYPAITSVSVHPGVVGTGLVERMDAVKRWFVYTTNLGKMLEPGEGAYNALWATTTSREKVANGAFYEPVSELGGLAARAKDEGLAGGALGMVADSA</sequence>
<keyword evidence="2" id="KW-0521">NADP</keyword>
<name>A0ABR4FRW2_9EURO</name>
<evidence type="ECO:0000256" key="1">
    <source>
        <dbReference type="ARBA" id="ARBA00006484"/>
    </source>
</evidence>
<proteinExistence type="inferred from homology"/>
<organism evidence="4 5">
    <name type="scientific">Aspergillus keveii</name>
    <dbReference type="NCBI Taxonomy" id="714993"/>
    <lineage>
        <taxon>Eukaryota</taxon>
        <taxon>Fungi</taxon>
        <taxon>Dikarya</taxon>
        <taxon>Ascomycota</taxon>
        <taxon>Pezizomycotina</taxon>
        <taxon>Eurotiomycetes</taxon>
        <taxon>Eurotiomycetidae</taxon>
        <taxon>Eurotiales</taxon>
        <taxon>Aspergillaceae</taxon>
        <taxon>Aspergillus</taxon>
        <taxon>Aspergillus subgen. Nidulantes</taxon>
    </lineage>
</organism>
<dbReference type="SUPFAM" id="SSF51735">
    <property type="entry name" value="NAD(P)-binding Rossmann-fold domains"/>
    <property type="match status" value="1"/>
</dbReference>
<protein>
    <submittedName>
        <fullName evidence="4">Uncharacterized protein</fullName>
    </submittedName>
</protein>
<accession>A0ABR4FRW2</accession>
<dbReference type="EMBL" id="JBFTWV010000129">
    <property type="protein sequence ID" value="KAL2785954.1"/>
    <property type="molecule type" value="Genomic_DNA"/>
</dbReference>
<dbReference type="Gene3D" id="3.40.50.720">
    <property type="entry name" value="NAD(P)-binding Rossmann-like Domain"/>
    <property type="match status" value="1"/>
</dbReference>
<evidence type="ECO:0000313" key="4">
    <source>
        <dbReference type="EMBL" id="KAL2785954.1"/>
    </source>
</evidence>
<evidence type="ECO:0000256" key="3">
    <source>
        <dbReference type="ARBA" id="ARBA00023002"/>
    </source>
</evidence>
<dbReference type="PANTHER" id="PTHR24320">
    <property type="entry name" value="RETINOL DEHYDROGENASE"/>
    <property type="match status" value="1"/>
</dbReference>
<gene>
    <name evidence="4" type="ORF">BJX66DRAFT_347089</name>
</gene>
<keyword evidence="5" id="KW-1185">Reference proteome</keyword>
<comment type="similarity">
    <text evidence="1">Belongs to the short-chain dehydrogenases/reductases (SDR) family.</text>
</comment>